<feature type="region of interest" description="Disordered" evidence="1">
    <location>
        <begin position="1"/>
        <end position="26"/>
    </location>
</feature>
<dbReference type="AlphaFoldDB" id="A0A2K3JM72"/>
<dbReference type="Proteomes" id="UP000236291">
    <property type="component" value="Unassembled WGS sequence"/>
</dbReference>
<feature type="non-terminal residue" evidence="2">
    <location>
        <position position="1"/>
    </location>
</feature>
<reference evidence="2 3" key="1">
    <citation type="journal article" date="2014" name="Am. J. Bot.">
        <title>Genome assembly and annotation for red clover (Trifolium pratense; Fabaceae).</title>
        <authorList>
            <person name="Istvanek J."/>
            <person name="Jaros M."/>
            <person name="Krenek A."/>
            <person name="Repkova J."/>
        </authorList>
    </citation>
    <scope>NUCLEOTIDE SEQUENCE [LARGE SCALE GENOMIC DNA]</scope>
    <source>
        <strain evidence="3">cv. Tatra</strain>
        <tissue evidence="2">Young leaves</tissue>
    </source>
</reference>
<accession>A0A2K3JM72</accession>
<keyword evidence="2" id="KW-0240">DNA-directed RNA polymerase</keyword>
<dbReference type="ExpressionAtlas" id="A0A2K3JM72">
    <property type="expression patterns" value="baseline"/>
</dbReference>
<reference evidence="2 3" key="2">
    <citation type="journal article" date="2017" name="Front. Plant Sci.">
        <title>Gene Classification and Mining of Molecular Markers Useful in Red Clover (Trifolium pratense) Breeding.</title>
        <authorList>
            <person name="Istvanek J."/>
            <person name="Dluhosova J."/>
            <person name="Dluhos P."/>
            <person name="Patkova L."/>
            <person name="Nedelnik J."/>
            <person name="Repkova J."/>
        </authorList>
    </citation>
    <scope>NUCLEOTIDE SEQUENCE [LARGE SCALE GENOMIC DNA]</scope>
    <source>
        <strain evidence="3">cv. Tatra</strain>
        <tissue evidence="2">Young leaves</tissue>
    </source>
</reference>
<sequence length="99" mass="11173">FQFSRGSEKPYPAQRSSSPSSPSPATAKLSLSLKRFEKLYLLQKMKILDANVAPLTNFEVLDFLRSKGASKDPSRVIAKVAMSEYKVCYSLQTIWLRLD</sequence>
<dbReference type="InterPro" id="IPR038846">
    <property type="entry name" value="RPC9"/>
</dbReference>
<evidence type="ECO:0000313" key="3">
    <source>
        <dbReference type="Proteomes" id="UP000236291"/>
    </source>
</evidence>
<evidence type="ECO:0000256" key="1">
    <source>
        <dbReference type="SAM" id="MobiDB-lite"/>
    </source>
</evidence>
<dbReference type="GO" id="GO:0006384">
    <property type="term" value="P:transcription initiation at RNA polymerase III promoter"/>
    <property type="evidence" value="ECO:0007669"/>
    <property type="project" value="InterPro"/>
</dbReference>
<keyword evidence="2" id="KW-0804">Transcription</keyword>
<protein>
    <submittedName>
        <fullName evidence="2">DNA-directed RNA polymerase iii subunit rpc9-like protein</fullName>
    </submittedName>
</protein>
<feature type="compositionally biased region" description="Low complexity" evidence="1">
    <location>
        <begin position="16"/>
        <end position="26"/>
    </location>
</feature>
<evidence type="ECO:0000313" key="2">
    <source>
        <dbReference type="EMBL" id="PNX55141.1"/>
    </source>
</evidence>
<dbReference type="PANTHER" id="PTHR15561:SF0">
    <property type="entry name" value="DNA-DIRECTED RNA POLYMERASE III SUBUNIT RPC9"/>
    <property type="match status" value="1"/>
</dbReference>
<proteinExistence type="predicted"/>
<name>A0A2K3JM72_TRIPR</name>
<dbReference type="PANTHER" id="PTHR15561">
    <property type="entry name" value="CALCITONIN GENE-RELATED PEPTIDE-RECEPTOR COMPONENT PROTEIN"/>
    <property type="match status" value="1"/>
</dbReference>
<dbReference type="EMBL" id="ASHM01070437">
    <property type="protein sequence ID" value="PNX55141.1"/>
    <property type="molecule type" value="Genomic_DNA"/>
</dbReference>
<dbReference type="GO" id="GO:0005666">
    <property type="term" value="C:RNA polymerase III complex"/>
    <property type="evidence" value="ECO:0007669"/>
    <property type="project" value="InterPro"/>
</dbReference>
<gene>
    <name evidence="2" type="ORF">L195_g048767</name>
</gene>
<organism evidence="2 3">
    <name type="scientific">Trifolium pratense</name>
    <name type="common">Red clover</name>
    <dbReference type="NCBI Taxonomy" id="57577"/>
    <lineage>
        <taxon>Eukaryota</taxon>
        <taxon>Viridiplantae</taxon>
        <taxon>Streptophyta</taxon>
        <taxon>Embryophyta</taxon>
        <taxon>Tracheophyta</taxon>
        <taxon>Spermatophyta</taxon>
        <taxon>Magnoliopsida</taxon>
        <taxon>eudicotyledons</taxon>
        <taxon>Gunneridae</taxon>
        <taxon>Pentapetalae</taxon>
        <taxon>rosids</taxon>
        <taxon>fabids</taxon>
        <taxon>Fabales</taxon>
        <taxon>Fabaceae</taxon>
        <taxon>Papilionoideae</taxon>
        <taxon>50 kb inversion clade</taxon>
        <taxon>NPAAA clade</taxon>
        <taxon>Hologalegina</taxon>
        <taxon>IRL clade</taxon>
        <taxon>Trifolieae</taxon>
        <taxon>Trifolium</taxon>
    </lineage>
</organism>
<comment type="caution">
    <text evidence="2">The sequence shown here is derived from an EMBL/GenBank/DDBJ whole genome shotgun (WGS) entry which is preliminary data.</text>
</comment>